<dbReference type="EMBL" id="JAPWTK010000109">
    <property type="protein sequence ID" value="KAJ8949799.1"/>
    <property type="molecule type" value="Genomic_DNA"/>
</dbReference>
<dbReference type="Proteomes" id="UP001162162">
    <property type="component" value="Unassembled WGS sequence"/>
</dbReference>
<dbReference type="PROSITE" id="PS50846">
    <property type="entry name" value="HMA_2"/>
    <property type="match status" value="1"/>
</dbReference>
<evidence type="ECO:0000256" key="7">
    <source>
        <dbReference type="ARBA" id="ARBA00037651"/>
    </source>
</evidence>
<dbReference type="Gene3D" id="3.30.70.100">
    <property type="match status" value="1"/>
</dbReference>
<dbReference type="GO" id="GO:0046872">
    <property type="term" value="F:metal ion binding"/>
    <property type="evidence" value="ECO:0007669"/>
    <property type="project" value="UniProtKB-KW"/>
</dbReference>
<reference evidence="13" key="1">
    <citation type="journal article" date="2023" name="Insect Mol. Biol.">
        <title>Genome sequencing provides insights into the evolution of gene families encoding plant cell wall-degrading enzymes in longhorned beetles.</title>
        <authorList>
            <person name="Shin N.R."/>
            <person name="Okamura Y."/>
            <person name="Kirsch R."/>
            <person name="Pauchet Y."/>
        </authorList>
    </citation>
    <scope>NUCLEOTIDE SEQUENCE</scope>
    <source>
        <strain evidence="13">AMC_N1</strain>
    </source>
</reference>
<comment type="similarity">
    <text evidence="8">Belongs to the ATX1 family.</text>
</comment>
<organism evidence="13 14">
    <name type="scientific">Aromia moschata</name>
    <dbReference type="NCBI Taxonomy" id="1265417"/>
    <lineage>
        <taxon>Eukaryota</taxon>
        <taxon>Metazoa</taxon>
        <taxon>Ecdysozoa</taxon>
        <taxon>Arthropoda</taxon>
        <taxon>Hexapoda</taxon>
        <taxon>Insecta</taxon>
        <taxon>Pterygota</taxon>
        <taxon>Neoptera</taxon>
        <taxon>Endopterygota</taxon>
        <taxon>Coleoptera</taxon>
        <taxon>Polyphaga</taxon>
        <taxon>Cucujiformia</taxon>
        <taxon>Chrysomeloidea</taxon>
        <taxon>Cerambycidae</taxon>
        <taxon>Cerambycinae</taxon>
        <taxon>Callichromatini</taxon>
        <taxon>Aromia</taxon>
    </lineage>
</organism>
<evidence type="ECO:0000256" key="8">
    <source>
        <dbReference type="ARBA" id="ARBA00038171"/>
    </source>
</evidence>
<evidence type="ECO:0000256" key="5">
    <source>
        <dbReference type="ARBA" id="ARBA00023065"/>
    </source>
</evidence>
<evidence type="ECO:0000256" key="9">
    <source>
        <dbReference type="ARBA" id="ARBA00040962"/>
    </source>
</evidence>
<keyword evidence="3" id="KW-0187">Copper transport</keyword>
<accession>A0AAV8YFQ6</accession>
<keyword evidence="14" id="KW-1185">Reference proteome</keyword>
<dbReference type="PANTHER" id="PTHR46365">
    <property type="entry name" value="COPPER TRANSPORT PROTEIN ATOX1"/>
    <property type="match status" value="1"/>
</dbReference>
<dbReference type="SUPFAM" id="SSF55008">
    <property type="entry name" value="HMA, heavy metal-associated domain"/>
    <property type="match status" value="1"/>
</dbReference>
<comment type="caution">
    <text evidence="13">The sequence shown here is derived from an EMBL/GenBank/DDBJ whole genome shotgun (WGS) entry which is preliminary data.</text>
</comment>
<evidence type="ECO:0000256" key="11">
    <source>
        <dbReference type="ARBA" id="ARBA00046351"/>
    </source>
</evidence>
<dbReference type="FunFam" id="3.30.70.100:FF:000008">
    <property type="entry name" value="Copper transport protein ATOX1"/>
    <property type="match status" value="1"/>
</dbReference>
<keyword evidence="4" id="KW-0186">Copper</keyword>
<keyword evidence="1" id="KW-0813">Transport</keyword>
<dbReference type="Pfam" id="PF00403">
    <property type="entry name" value="HMA"/>
    <property type="match status" value="1"/>
</dbReference>
<evidence type="ECO:0000256" key="2">
    <source>
        <dbReference type="ARBA" id="ARBA00022723"/>
    </source>
</evidence>
<gene>
    <name evidence="13" type="ORF">NQ318_000497</name>
</gene>
<keyword evidence="2" id="KW-0479">Metal-binding</keyword>
<dbReference type="InterPro" id="IPR051881">
    <property type="entry name" value="Copper_transport_ATOX1-like"/>
</dbReference>
<dbReference type="InterPro" id="IPR036163">
    <property type="entry name" value="HMA_dom_sf"/>
</dbReference>
<sequence length="74" mass="8130">MSDIKVLEFKVTMTCEGCSGAVNKVLGKMKDKGVEDIEISLKDQRVKVTTSLPPNEILEAIKKTGKEVEFISSN</sequence>
<feature type="domain" description="HMA" evidence="12">
    <location>
        <begin position="4"/>
        <end position="69"/>
    </location>
</feature>
<keyword evidence="6" id="KW-0143">Chaperone</keyword>
<evidence type="ECO:0000313" key="13">
    <source>
        <dbReference type="EMBL" id="KAJ8949799.1"/>
    </source>
</evidence>
<evidence type="ECO:0000313" key="14">
    <source>
        <dbReference type="Proteomes" id="UP001162162"/>
    </source>
</evidence>
<evidence type="ECO:0000256" key="1">
    <source>
        <dbReference type="ARBA" id="ARBA00022448"/>
    </source>
</evidence>
<dbReference type="GO" id="GO:0016531">
    <property type="term" value="F:copper chaperone activity"/>
    <property type="evidence" value="ECO:0007669"/>
    <property type="project" value="TreeGrafter"/>
</dbReference>
<dbReference type="InterPro" id="IPR006121">
    <property type="entry name" value="HMA_dom"/>
</dbReference>
<name>A0AAV8YFQ6_9CUCU</name>
<dbReference type="GO" id="GO:0006825">
    <property type="term" value="P:copper ion transport"/>
    <property type="evidence" value="ECO:0007669"/>
    <property type="project" value="UniProtKB-KW"/>
</dbReference>
<evidence type="ECO:0000256" key="10">
    <source>
        <dbReference type="ARBA" id="ARBA00043201"/>
    </source>
</evidence>
<evidence type="ECO:0000259" key="12">
    <source>
        <dbReference type="PROSITE" id="PS50846"/>
    </source>
</evidence>
<evidence type="ECO:0000256" key="3">
    <source>
        <dbReference type="ARBA" id="ARBA00022796"/>
    </source>
</evidence>
<dbReference type="AlphaFoldDB" id="A0AAV8YFQ6"/>
<evidence type="ECO:0000256" key="4">
    <source>
        <dbReference type="ARBA" id="ARBA00023008"/>
    </source>
</evidence>
<protein>
    <recommendedName>
        <fullName evidence="9">Copper transport protein ATOX1</fullName>
    </recommendedName>
    <alternativeName>
        <fullName evidence="10">Metal transport protein ATX1</fullName>
    </alternativeName>
</protein>
<evidence type="ECO:0000256" key="6">
    <source>
        <dbReference type="ARBA" id="ARBA00023186"/>
    </source>
</evidence>
<keyword evidence="5" id="KW-0406">Ion transport</keyword>
<comment type="function">
    <text evidence="7">Binds and deliver cytosolic copper to the copper ATPase proteins. May be important in cellular antioxidant defense.</text>
</comment>
<comment type="subunit">
    <text evidence="11">Homodimer. Interacts with ATP7B. Interacts with ATP7A. Interacts (via dimer form) with SLC31A1 (via C-terminal domain); this interaction improves ATOX1 stability and controls intracellular Cu(I) levels.</text>
</comment>
<dbReference type="PANTHER" id="PTHR46365:SF1">
    <property type="entry name" value="COPPER TRANSPORT PROTEIN ATOX1"/>
    <property type="match status" value="1"/>
</dbReference>
<dbReference type="CDD" id="cd00371">
    <property type="entry name" value="HMA"/>
    <property type="match status" value="1"/>
</dbReference>
<proteinExistence type="inferred from homology"/>
<dbReference type="GO" id="GO:0005829">
    <property type="term" value="C:cytosol"/>
    <property type="evidence" value="ECO:0007669"/>
    <property type="project" value="TreeGrafter"/>
</dbReference>